<dbReference type="Proteomes" id="UP000292082">
    <property type="component" value="Unassembled WGS sequence"/>
</dbReference>
<organism evidence="1 2">
    <name type="scientific">Dichomitus squalens</name>
    <dbReference type="NCBI Taxonomy" id="114155"/>
    <lineage>
        <taxon>Eukaryota</taxon>
        <taxon>Fungi</taxon>
        <taxon>Dikarya</taxon>
        <taxon>Basidiomycota</taxon>
        <taxon>Agaricomycotina</taxon>
        <taxon>Agaricomycetes</taxon>
        <taxon>Polyporales</taxon>
        <taxon>Polyporaceae</taxon>
        <taxon>Dichomitus</taxon>
    </lineage>
</organism>
<dbReference type="EMBL" id="ML145106">
    <property type="protein sequence ID" value="TBU60326.1"/>
    <property type="molecule type" value="Genomic_DNA"/>
</dbReference>
<evidence type="ECO:0000313" key="1">
    <source>
        <dbReference type="EMBL" id="TBU60326.1"/>
    </source>
</evidence>
<sequence>MSAEQTLYWPWAAGKHGRGKGFNSAAAGHHLGFAGKPANDAPVRALIIVDEWNV</sequence>
<proteinExistence type="predicted"/>
<reference evidence="1 2" key="1">
    <citation type="submission" date="2019-01" db="EMBL/GenBank/DDBJ databases">
        <title>Draft genome sequences of three monokaryotic isolates of the white-rot basidiomycete fungus Dichomitus squalens.</title>
        <authorList>
            <consortium name="DOE Joint Genome Institute"/>
            <person name="Lopez S.C."/>
            <person name="Andreopoulos B."/>
            <person name="Pangilinan J."/>
            <person name="Lipzen A."/>
            <person name="Riley R."/>
            <person name="Ahrendt S."/>
            <person name="Ng V."/>
            <person name="Barry K."/>
            <person name="Daum C."/>
            <person name="Grigoriev I.V."/>
            <person name="Hilden K.S."/>
            <person name="Makela M.R."/>
            <person name="de Vries R.P."/>
        </authorList>
    </citation>
    <scope>NUCLEOTIDE SEQUENCE [LARGE SCALE GENOMIC DNA]</scope>
    <source>
        <strain evidence="1 2">CBS 464.89</strain>
    </source>
</reference>
<dbReference type="AlphaFoldDB" id="A0A4Q9Q0I6"/>
<accession>A0A4Q9Q0I6</accession>
<evidence type="ECO:0000313" key="2">
    <source>
        <dbReference type="Proteomes" id="UP000292082"/>
    </source>
</evidence>
<keyword evidence="2" id="KW-1185">Reference proteome</keyword>
<protein>
    <submittedName>
        <fullName evidence="1">Uncharacterized protein</fullName>
    </submittedName>
</protein>
<gene>
    <name evidence="1" type="ORF">BD310DRAFT_923277</name>
</gene>
<name>A0A4Q9Q0I6_9APHY</name>